<dbReference type="EMBL" id="QCYK01000002">
    <property type="protein sequence ID" value="PUZ25014.1"/>
    <property type="molecule type" value="Genomic_DNA"/>
</dbReference>
<gene>
    <name evidence="1" type="ORF">DCC81_11920</name>
</gene>
<proteinExistence type="predicted"/>
<dbReference type="Proteomes" id="UP000244450">
    <property type="component" value="Unassembled WGS sequence"/>
</dbReference>
<comment type="caution">
    <text evidence="1">The sequence shown here is derived from an EMBL/GenBank/DDBJ whole genome shotgun (WGS) entry which is preliminary data.</text>
</comment>
<evidence type="ECO:0000313" key="1">
    <source>
        <dbReference type="EMBL" id="PUZ25014.1"/>
    </source>
</evidence>
<organism evidence="1 2">
    <name type="scientific">Chitinophaga parva</name>
    <dbReference type="NCBI Taxonomy" id="2169414"/>
    <lineage>
        <taxon>Bacteria</taxon>
        <taxon>Pseudomonadati</taxon>
        <taxon>Bacteroidota</taxon>
        <taxon>Chitinophagia</taxon>
        <taxon>Chitinophagales</taxon>
        <taxon>Chitinophagaceae</taxon>
        <taxon>Chitinophaga</taxon>
    </lineage>
</organism>
<keyword evidence="2" id="KW-1185">Reference proteome</keyword>
<reference evidence="1 2" key="1">
    <citation type="submission" date="2018-04" db="EMBL/GenBank/DDBJ databases">
        <title>Chitinophaga fuyangensis sp. nov., isolated from soil in a chemical factory.</title>
        <authorList>
            <person name="Chen K."/>
        </authorList>
    </citation>
    <scope>NUCLEOTIDE SEQUENCE [LARGE SCALE GENOMIC DNA]</scope>
    <source>
        <strain evidence="1 2">LY-1</strain>
    </source>
</reference>
<accession>A0A2T7BFG8</accession>
<sequence>MSTLISQCLNYDKAALMDCLTGVTAATPSGPAVTAGLLSSCQDYDKKDLLECLTGVGDVCCFVVGIEGCELLLDGEPFSIFDNG</sequence>
<dbReference type="RefSeq" id="WP_108686851.1">
    <property type="nucleotide sequence ID" value="NZ_QCYK01000002.1"/>
</dbReference>
<name>A0A2T7BFG8_9BACT</name>
<dbReference type="AlphaFoldDB" id="A0A2T7BFG8"/>
<evidence type="ECO:0000313" key="2">
    <source>
        <dbReference type="Proteomes" id="UP000244450"/>
    </source>
</evidence>
<protein>
    <submittedName>
        <fullName evidence="1">Uncharacterized protein</fullName>
    </submittedName>
</protein>